<dbReference type="Proteomes" id="UP000195877">
    <property type="component" value="Chromosome 1"/>
</dbReference>
<evidence type="ECO:0000259" key="4">
    <source>
        <dbReference type="Pfam" id="PF07729"/>
    </source>
</evidence>
<reference evidence="5 7" key="1">
    <citation type="submission" date="2017-05" db="EMBL/GenBank/DDBJ databases">
        <authorList>
            <person name="Blom J."/>
        </authorList>
    </citation>
    <scope>NUCLEOTIDE SEQUENCE [LARGE SCALE GENOMIC DNA]</scope>
    <source>
        <strain evidence="5">PD885</strain>
    </source>
</reference>
<organism evidence="6 8">
    <name type="scientific">Xanthomonas fragariae</name>
    <dbReference type="NCBI Taxonomy" id="48664"/>
    <lineage>
        <taxon>Bacteria</taxon>
        <taxon>Pseudomonadati</taxon>
        <taxon>Pseudomonadota</taxon>
        <taxon>Gammaproteobacteria</taxon>
        <taxon>Lysobacterales</taxon>
        <taxon>Lysobacteraceae</taxon>
        <taxon>Xanthomonas</taxon>
    </lineage>
</organism>
<dbReference type="InterPro" id="IPR008920">
    <property type="entry name" value="TF_FadR/GntR_C"/>
</dbReference>
<evidence type="ECO:0000313" key="5">
    <source>
        <dbReference type="EMBL" id="SMR00245.1"/>
    </source>
</evidence>
<dbReference type="GO" id="GO:0003677">
    <property type="term" value="F:DNA binding"/>
    <property type="evidence" value="ECO:0007669"/>
    <property type="project" value="UniProtKB-KW"/>
</dbReference>
<evidence type="ECO:0000313" key="8">
    <source>
        <dbReference type="Proteomes" id="UP000195953"/>
    </source>
</evidence>
<dbReference type="EMBL" id="LT853882">
    <property type="protein sequence ID" value="SMR00245.1"/>
    <property type="molecule type" value="Genomic_DNA"/>
</dbReference>
<dbReference type="Pfam" id="PF07729">
    <property type="entry name" value="FCD"/>
    <property type="match status" value="1"/>
</dbReference>
<reference evidence="6 8" key="2">
    <citation type="submission" date="2017-05" db="EMBL/GenBank/DDBJ databases">
        <authorList>
            <person name="Song R."/>
            <person name="Chenine A.L."/>
            <person name="Ruprecht R.M."/>
        </authorList>
    </citation>
    <scope>NUCLEOTIDE SEQUENCE [LARGE SCALE GENOMIC DNA]</scope>
    <source>
        <strain evidence="6">PD5205</strain>
    </source>
</reference>
<accession>A0A1Y6H9Q2</accession>
<keyword evidence="7" id="KW-1185">Reference proteome</keyword>
<evidence type="ECO:0000256" key="3">
    <source>
        <dbReference type="ARBA" id="ARBA00023163"/>
    </source>
</evidence>
<dbReference type="EMBL" id="LT853885">
    <property type="protein sequence ID" value="SMR02309.1"/>
    <property type="molecule type" value="Genomic_DNA"/>
</dbReference>
<dbReference type="Proteomes" id="UP000195953">
    <property type="component" value="Chromosome 1"/>
</dbReference>
<keyword evidence="2" id="KW-0238">DNA-binding</keyword>
<dbReference type="Gene3D" id="1.20.120.530">
    <property type="entry name" value="GntR ligand-binding domain-like"/>
    <property type="match status" value="1"/>
</dbReference>
<keyword evidence="1" id="KW-0805">Transcription regulation</keyword>
<keyword evidence="3" id="KW-0804">Transcription</keyword>
<name>A0A1Y6H9Q2_9XANT</name>
<evidence type="ECO:0000256" key="2">
    <source>
        <dbReference type="ARBA" id="ARBA00023125"/>
    </source>
</evidence>
<protein>
    <submittedName>
        <fullName evidence="5">FCD domain protein</fullName>
    </submittedName>
    <submittedName>
        <fullName evidence="6">GntR family transcriptional regulator</fullName>
    </submittedName>
</protein>
<dbReference type="AlphaFoldDB" id="A0A1Y6H9Q2"/>
<evidence type="ECO:0000256" key="1">
    <source>
        <dbReference type="ARBA" id="ARBA00023015"/>
    </source>
</evidence>
<evidence type="ECO:0000313" key="6">
    <source>
        <dbReference type="EMBL" id="SMR02309.1"/>
    </source>
</evidence>
<dbReference type="InterPro" id="IPR011711">
    <property type="entry name" value="GntR_C"/>
</dbReference>
<sequence>MPVFHRAIVVAADKPILTETVDRCTLVPFVSPINVVFGQRSATLAYDDLYYGHRQHGVIVSAIEQRDGARAELLFHEHANTQRHSMGI</sequence>
<gene>
    <name evidence="6" type="ORF">PD5205_00990</name>
    <name evidence="5" type="ORF">PD885_03023</name>
</gene>
<proteinExistence type="predicted"/>
<evidence type="ECO:0000313" key="7">
    <source>
        <dbReference type="Proteomes" id="UP000195877"/>
    </source>
</evidence>
<dbReference type="SUPFAM" id="SSF48008">
    <property type="entry name" value="GntR ligand-binding domain-like"/>
    <property type="match status" value="1"/>
</dbReference>
<feature type="domain" description="GntR C-terminal" evidence="4">
    <location>
        <begin position="4"/>
        <end position="79"/>
    </location>
</feature>